<dbReference type="Pfam" id="PF01209">
    <property type="entry name" value="Ubie_methyltran"/>
    <property type="match status" value="1"/>
</dbReference>
<dbReference type="AlphaFoldDB" id="A0A563W448"/>
<dbReference type="NCBIfam" id="NF001244">
    <property type="entry name" value="PRK00216.1-5"/>
    <property type="match status" value="1"/>
</dbReference>
<dbReference type="RefSeq" id="WP_144863664.1">
    <property type="nucleotide sequence ID" value="NZ_LR213772.1"/>
</dbReference>
<evidence type="ECO:0000313" key="6">
    <source>
        <dbReference type="Proteomes" id="UP000320055"/>
    </source>
</evidence>
<dbReference type="SUPFAM" id="SSF53335">
    <property type="entry name" value="S-adenosyl-L-methionine-dependent methyltransferases"/>
    <property type="match status" value="1"/>
</dbReference>
<dbReference type="InterPro" id="IPR023576">
    <property type="entry name" value="UbiE/COQ5_MeTrFase_CS"/>
</dbReference>
<dbReference type="OrthoDB" id="9808140at2"/>
<accession>A0A563W448</accession>
<dbReference type="CDD" id="cd02440">
    <property type="entry name" value="AdoMet_MTases"/>
    <property type="match status" value="1"/>
</dbReference>
<dbReference type="HAMAP" id="MF_01813">
    <property type="entry name" value="MenG_UbiE_methyltr"/>
    <property type="match status" value="1"/>
</dbReference>
<dbReference type="PROSITE" id="PS51608">
    <property type="entry name" value="SAM_MT_UBIE"/>
    <property type="match status" value="1"/>
</dbReference>
<sequence>MKQNLNPEATEIKAIFDRIATEYDNLNDRLSFGQHRIWKMMAVKWIHPRPGDTALDICCGSGDLAFMLAKKVGKQGKVIGLDFACQQLQIAAERQQKKFVNFPLQWLEGDALNLPFADNYFHCATMGYGLRNVTDIPLCLREIYRVLKPGAYIAILDFHRPDSAFMDTFQQWYLNNIVIPTAQSLNMTEEYAYLIPSLAKFPTGKEQVKLADNAGFTKAVHYPLVGGMMGVLVLKK</sequence>
<dbReference type="InterPro" id="IPR029063">
    <property type="entry name" value="SAM-dependent_MTases_sf"/>
</dbReference>
<comment type="function">
    <text evidence="4">Methyltransferase required for the conversion of 2-phytyl-1,4-beta-naphthoquinol to phylloquinol.</text>
</comment>
<dbReference type="PANTHER" id="PTHR43591">
    <property type="entry name" value="METHYLTRANSFERASE"/>
    <property type="match status" value="1"/>
</dbReference>
<dbReference type="Proteomes" id="UP000320055">
    <property type="component" value="Unassembled WGS sequence"/>
</dbReference>
<dbReference type="InterPro" id="IPR032904">
    <property type="entry name" value="MenG"/>
</dbReference>
<evidence type="ECO:0000256" key="3">
    <source>
        <dbReference type="ARBA" id="ARBA00022691"/>
    </source>
</evidence>
<evidence type="ECO:0000313" key="5">
    <source>
        <dbReference type="EMBL" id="VEP18454.1"/>
    </source>
</evidence>
<keyword evidence="6" id="KW-1185">Reference proteome</keyword>
<keyword evidence="2 4" id="KW-0808">Transferase</keyword>
<dbReference type="EC" id="2.1.1.329" evidence="4"/>
<dbReference type="PANTHER" id="PTHR43591:SF24">
    <property type="entry name" value="2-METHOXY-6-POLYPRENYL-1,4-BENZOQUINOL METHYLASE, MITOCHONDRIAL"/>
    <property type="match status" value="1"/>
</dbReference>
<reference evidence="5 6" key="1">
    <citation type="submission" date="2019-01" db="EMBL/GenBank/DDBJ databases">
        <authorList>
            <person name="Brito A."/>
        </authorList>
    </citation>
    <scope>NUCLEOTIDE SEQUENCE [LARGE SCALE GENOMIC DNA]</scope>
    <source>
        <strain evidence="5">1</strain>
    </source>
</reference>
<dbReference type="UniPathway" id="UPA00995"/>
<evidence type="ECO:0000256" key="4">
    <source>
        <dbReference type="HAMAP-Rule" id="MF_01982"/>
    </source>
</evidence>
<comment type="pathway">
    <text evidence="4">Cofactor biosynthesis; phylloquinone biosynthesis.</text>
</comment>
<dbReference type="NCBIfam" id="TIGR01934">
    <property type="entry name" value="MenG_MenH_UbiE"/>
    <property type="match status" value="1"/>
</dbReference>
<dbReference type="InterPro" id="IPR004033">
    <property type="entry name" value="UbiE/COQ5_MeTrFase"/>
</dbReference>
<keyword evidence="3 4" id="KW-0949">S-adenosyl-L-methionine</keyword>
<dbReference type="PROSITE" id="PS01183">
    <property type="entry name" value="UBIE_1"/>
    <property type="match status" value="1"/>
</dbReference>
<dbReference type="EMBL" id="CAACVJ010000687">
    <property type="protein sequence ID" value="VEP18454.1"/>
    <property type="molecule type" value="Genomic_DNA"/>
</dbReference>
<name>A0A563W448_9CYAN</name>
<proteinExistence type="inferred from homology"/>
<keyword evidence="1 4" id="KW-0489">Methyltransferase</keyword>
<dbReference type="GO" id="GO:0032259">
    <property type="term" value="P:methylation"/>
    <property type="evidence" value="ECO:0007669"/>
    <property type="project" value="UniProtKB-KW"/>
</dbReference>
<evidence type="ECO:0000256" key="1">
    <source>
        <dbReference type="ARBA" id="ARBA00022603"/>
    </source>
</evidence>
<evidence type="ECO:0000256" key="2">
    <source>
        <dbReference type="ARBA" id="ARBA00022679"/>
    </source>
</evidence>
<comment type="similarity">
    <text evidence="4">Belongs to the class I-like SAM-binding methyltransferase superfamily. MenG/UbiE family.</text>
</comment>
<dbReference type="Gene3D" id="3.40.50.150">
    <property type="entry name" value="Vaccinia Virus protein VP39"/>
    <property type="match status" value="1"/>
</dbReference>
<dbReference type="GO" id="GO:0042372">
    <property type="term" value="P:phylloquinone biosynthetic process"/>
    <property type="evidence" value="ECO:0007669"/>
    <property type="project" value="UniProtKB-UniRule"/>
</dbReference>
<comment type="catalytic activity">
    <reaction evidence="4">
        <text>demethylphylloquinol + S-adenosyl-L-methionine = phylloquinol + S-adenosyl-L-homocysteine + H(+)</text>
        <dbReference type="Rhea" id="RHEA:40551"/>
        <dbReference type="ChEBI" id="CHEBI:15378"/>
        <dbReference type="ChEBI" id="CHEBI:28433"/>
        <dbReference type="ChEBI" id="CHEBI:57856"/>
        <dbReference type="ChEBI" id="CHEBI:59789"/>
        <dbReference type="ChEBI" id="CHEBI:87844"/>
        <dbReference type="EC" id="2.1.1.329"/>
    </reaction>
</comment>
<dbReference type="HAMAP" id="MF_01982">
    <property type="entry name" value="MenG_phylloquinone_subfam"/>
    <property type="match status" value="1"/>
</dbReference>
<gene>
    <name evidence="4 5" type="primary">menG</name>
    <name evidence="5" type="ORF">H1P_80009</name>
</gene>
<protein>
    <recommendedName>
        <fullName evidence="4">2-phytyl-1,4-naphtoquinone methyltransferase</fullName>
        <ecNumber evidence="4">2.1.1.329</ecNumber>
    </recommendedName>
    <alternativeName>
        <fullName evidence="4">Demethylphylloquinone methyltransferase</fullName>
    </alternativeName>
</protein>
<organism evidence="5 6">
    <name type="scientific">Hyella patelloides LEGE 07179</name>
    <dbReference type="NCBI Taxonomy" id="945734"/>
    <lineage>
        <taxon>Bacteria</taxon>
        <taxon>Bacillati</taxon>
        <taxon>Cyanobacteriota</taxon>
        <taxon>Cyanophyceae</taxon>
        <taxon>Pleurocapsales</taxon>
        <taxon>Hyellaceae</taxon>
        <taxon>Hyella</taxon>
    </lineage>
</organism>
<dbReference type="GO" id="GO:0052624">
    <property type="term" value="F:2-phytyl-1,4-naphthoquinone methyltransferase activity"/>
    <property type="evidence" value="ECO:0007669"/>
    <property type="project" value="UniProtKB-EC"/>
</dbReference>